<name>A0AB33X155_9PSED</name>
<dbReference type="EMBL" id="AHOT01000001">
    <property type="protein sequence ID" value="EIM18840.1"/>
    <property type="molecule type" value="Genomic_DNA"/>
</dbReference>
<proteinExistence type="predicted"/>
<gene>
    <name evidence="1" type="ORF">PchlO6_6087</name>
</gene>
<accession>A0AB33X155</accession>
<evidence type="ECO:0000313" key="2">
    <source>
        <dbReference type="Proteomes" id="UP000003790"/>
    </source>
</evidence>
<reference evidence="1 2" key="1">
    <citation type="journal article" date="2012" name="PLoS Genet.">
        <title>Comparative Genomics of Plant-Associated Pseudomonas spp.: Insights into Diversity and Inheritance of Traits Involved in Multitrophic Interactions.</title>
        <authorList>
            <person name="Loper J.E."/>
            <person name="Hassan K.A."/>
            <person name="Mavrodi D.V."/>
            <person name="Davis E.W.II."/>
            <person name="Lim C.K."/>
            <person name="Shaffer B.T."/>
            <person name="Elbourne L.D."/>
            <person name="Stockwell V.O."/>
            <person name="Hartney S.L."/>
            <person name="Breakwell K."/>
            <person name="Henkels M.D."/>
            <person name="Tetu S.G."/>
            <person name="Rangel L.I."/>
            <person name="Kidarsa T.A."/>
            <person name="Wilson N.L."/>
            <person name="van de Mortel J.E."/>
            <person name="Song C."/>
            <person name="Blumhagen R."/>
            <person name="Radune D."/>
            <person name="Hostetler J.B."/>
            <person name="Brinkac L.M."/>
            <person name="Durkin A.S."/>
            <person name="Kluepfel D.A."/>
            <person name="Wechter W.P."/>
            <person name="Anderson A.J."/>
            <person name="Kim Y.C."/>
            <person name="Pierson L.S.III."/>
            <person name="Pierson E.A."/>
            <person name="Lindow S.E."/>
            <person name="Kobayashi D.Y."/>
            <person name="Raaijmakers J.M."/>
            <person name="Weller D.M."/>
            <person name="Thomashow L.S."/>
            <person name="Allen A.E."/>
            <person name="Paulsen I.T."/>
        </authorList>
    </citation>
    <scope>NUCLEOTIDE SEQUENCE [LARGE SCALE GENOMIC DNA]</scope>
    <source>
        <strain evidence="1 2">O6</strain>
    </source>
</reference>
<dbReference type="Proteomes" id="UP000003790">
    <property type="component" value="Chromosome"/>
</dbReference>
<sequence>MTCSFLPVGAVDPRLGLLDGAEWLAARPVICRSLGLTIDAGTILEALSAELDAT</sequence>
<evidence type="ECO:0000313" key="1">
    <source>
        <dbReference type="EMBL" id="EIM18840.1"/>
    </source>
</evidence>
<comment type="caution">
    <text evidence="1">The sequence shown here is derived from an EMBL/GenBank/DDBJ whole genome shotgun (WGS) entry which is preliminary data.</text>
</comment>
<protein>
    <submittedName>
        <fullName evidence="1">ISXc5-like transposase</fullName>
    </submittedName>
</protein>
<organism evidence="1 2">
    <name type="scientific">Pseudomonas chlororaphis O6</name>
    <dbReference type="NCBI Taxonomy" id="1037915"/>
    <lineage>
        <taxon>Bacteria</taxon>
        <taxon>Pseudomonadati</taxon>
        <taxon>Pseudomonadota</taxon>
        <taxon>Gammaproteobacteria</taxon>
        <taxon>Pseudomonadales</taxon>
        <taxon>Pseudomonadaceae</taxon>
        <taxon>Pseudomonas</taxon>
    </lineage>
</organism>
<dbReference type="AlphaFoldDB" id="A0AB33X155"/>